<comment type="subcellular location">
    <subcellularLocation>
        <location evidence="2">Secreted</location>
    </subcellularLocation>
</comment>
<organism evidence="17 18">
    <name type="scientific">Dicentrarchus labrax</name>
    <name type="common">European seabass</name>
    <name type="synonym">Morone labrax</name>
    <dbReference type="NCBI Taxonomy" id="13489"/>
    <lineage>
        <taxon>Eukaryota</taxon>
        <taxon>Metazoa</taxon>
        <taxon>Chordata</taxon>
        <taxon>Craniata</taxon>
        <taxon>Vertebrata</taxon>
        <taxon>Euteleostomi</taxon>
        <taxon>Actinopterygii</taxon>
        <taxon>Neopterygii</taxon>
        <taxon>Teleostei</taxon>
        <taxon>Neoteleostei</taxon>
        <taxon>Acanthomorphata</taxon>
        <taxon>Eupercaria</taxon>
        <taxon>Moronidae</taxon>
        <taxon>Dicentrarchus</taxon>
    </lineage>
</organism>
<evidence type="ECO:0000256" key="11">
    <source>
        <dbReference type="ARBA" id="ARBA00023157"/>
    </source>
</evidence>
<dbReference type="Pfam" id="PF07966">
    <property type="entry name" value="A1_Propeptide"/>
    <property type="match status" value="1"/>
</dbReference>
<evidence type="ECO:0000256" key="4">
    <source>
        <dbReference type="ARBA" id="ARBA00013216"/>
    </source>
</evidence>
<keyword evidence="7" id="KW-0732">Signal</keyword>
<feature type="disulfide bond" evidence="14">
    <location>
        <begin position="408"/>
        <end position="445"/>
    </location>
</feature>
<evidence type="ECO:0000256" key="12">
    <source>
        <dbReference type="ARBA" id="ARBA00032220"/>
    </source>
</evidence>
<dbReference type="PRINTS" id="PR00792">
    <property type="entry name" value="PEPSIN"/>
</dbReference>
<evidence type="ECO:0000256" key="15">
    <source>
        <dbReference type="RuleBase" id="RU000454"/>
    </source>
</evidence>
<keyword evidence="11 14" id="KW-1015">Disulfide bond</keyword>
<dbReference type="PANTHER" id="PTHR47966">
    <property type="entry name" value="BETA-SITE APP-CLEAVING ENZYME, ISOFORM A-RELATED"/>
    <property type="match status" value="1"/>
</dbReference>
<keyword evidence="8 15" id="KW-0064">Aspartyl protease</keyword>
<comment type="similarity">
    <text evidence="3 15">Belongs to the peptidase A1 family.</text>
</comment>
<feature type="disulfide bond" evidence="14">
    <location>
        <begin position="202"/>
        <end position="209"/>
    </location>
</feature>
<evidence type="ECO:0000256" key="2">
    <source>
        <dbReference type="ARBA" id="ARBA00004613"/>
    </source>
</evidence>
<dbReference type="InterPro" id="IPR012848">
    <property type="entry name" value="Aspartic_peptidase_N"/>
</dbReference>
<feature type="active site" evidence="13">
    <location>
        <position position="189"/>
    </location>
</feature>
<evidence type="ECO:0000256" key="3">
    <source>
        <dbReference type="ARBA" id="ARBA00007447"/>
    </source>
</evidence>
<dbReference type="GO" id="GO:0005615">
    <property type="term" value="C:extracellular space"/>
    <property type="evidence" value="ECO:0007669"/>
    <property type="project" value="TreeGrafter"/>
</dbReference>
<evidence type="ECO:0000256" key="7">
    <source>
        <dbReference type="ARBA" id="ARBA00022729"/>
    </source>
</evidence>
<evidence type="ECO:0000256" key="8">
    <source>
        <dbReference type="ARBA" id="ARBA00022750"/>
    </source>
</evidence>
<name>A0A8C4EVS5_DICLA</name>
<reference evidence="17" key="1">
    <citation type="submission" date="2025-08" db="UniProtKB">
        <authorList>
            <consortium name="Ensembl"/>
        </authorList>
    </citation>
    <scope>IDENTIFICATION</scope>
</reference>
<dbReference type="AlphaFoldDB" id="A0A8C4EVS5"/>
<dbReference type="GO" id="GO:0004190">
    <property type="term" value="F:aspartic-type endopeptidase activity"/>
    <property type="evidence" value="ECO:0007669"/>
    <property type="project" value="UniProtKB-KW"/>
</dbReference>
<dbReference type="PANTHER" id="PTHR47966:SF24">
    <property type="entry name" value="RENIN"/>
    <property type="match status" value="1"/>
</dbReference>
<keyword evidence="6 15" id="KW-0645">Protease</keyword>
<feature type="active site" evidence="13">
    <location>
        <position position="375"/>
    </location>
</feature>
<sequence length="489" mass="54534">MRLWWGEGSRTCFQVVTSRKAPSQSQWPMGENTVKRTWYKKSRGSGQSRERIATFIYSDLINVDYIYKTRKTNFAYTAFITGLYFPPVVREVTMAQLMNYWMCLLALMLTVTSSHALRRIGLRKMPSIRETLREMGISAEQVLTELAQKSTDDTNNGTVPTPLTNYLDTQYYGEISIGSPAQMFNVVFDTGSANLWVPSQSCSPFSTACFTHNRYDASRSRTHIDNGTGFSIQYASGNVRGFLSEDVVVVGGIPVVQVFAEATSLSAMPFIFAKFDGVLGMGYPNVAIDGITPVFDRIMSQHVLREEVFSVYYSRDPKHSPGGELVLGGTDPNYYTGKFNYMDTREMGKWEVTMKGVSVGMEKMFCAEGCTAVIDTGSSYITGPASSVSMLMKTIGAQLDESGYKVNCDTVKTLPSVTFHLGGHEYSLTQEDYILWQSQIEGDVCTVTFRGLDVPPPTGPIWILGANFIARYYTEFDRRNNRIGFATAV</sequence>
<accession>A0A8C4EVS5</accession>
<dbReference type="Pfam" id="PF00026">
    <property type="entry name" value="Asp"/>
    <property type="match status" value="1"/>
</dbReference>
<evidence type="ECO:0000256" key="14">
    <source>
        <dbReference type="PIRSR" id="PIRSR601461-2"/>
    </source>
</evidence>
<dbReference type="InterPro" id="IPR001461">
    <property type="entry name" value="Aspartic_peptidase_A1"/>
</dbReference>
<evidence type="ECO:0000256" key="13">
    <source>
        <dbReference type="PIRSR" id="PIRSR601461-1"/>
    </source>
</evidence>
<dbReference type="PROSITE" id="PS51767">
    <property type="entry name" value="PEPTIDASE_A1"/>
    <property type="match status" value="1"/>
</dbReference>
<keyword evidence="18" id="KW-1185">Reference proteome</keyword>
<dbReference type="SUPFAM" id="SSF50630">
    <property type="entry name" value="Acid proteases"/>
    <property type="match status" value="1"/>
</dbReference>
<evidence type="ECO:0000256" key="9">
    <source>
        <dbReference type="ARBA" id="ARBA00022801"/>
    </source>
</evidence>
<protein>
    <recommendedName>
        <fullName evidence="4">renin</fullName>
        <ecNumber evidence="4">3.4.23.15</ecNumber>
    </recommendedName>
    <alternativeName>
        <fullName evidence="12">Angiotensinogenase</fullName>
    </alternativeName>
</protein>
<dbReference type="InterPro" id="IPR033121">
    <property type="entry name" value="PEPTIDASE_A1"/>
</dbReference>
<feature type="disulfide bond" evidence="14">
    <location>
        <begin position="366"/>
        <end position="370"/>
    </location>
</feature>
<evidence type="ECO:0000256" key="1">
    <source>
        <dbReference type="ARBA" id="ARBA00000430"/>
    </source>
</evidence>
<keyword evidence="5" id="KW-0964">Secreted</keyword>
<dbReference type="InterPro" id="IPR001969">
    <property type="entry name" value="Aspartic_peptidase_AS"/>
</dbReference>
<proteinExistence type="inferred from homology"/>
<evidence type="ECO:0000259" key="16">
    <source>
        <dbReference type="PROSITE" id="PS51767"/>
    </source>
</evidence>
<comment type="catalytic activity">
    <reaction evidence="1">
        <text>Cleavage of Leu-|-Xaa bond in angiotensinogen to generate angiotensin I.</text>
        <dbReference type="EC" id="3.4.23.15"/>
    </reaction>
</comment>
<evidence type="ECO:0000313" key="17">
    <source>
        <dbReference type="Ensembl" id="ENSDLAP00005025052.1"/>
    </source>
</evidence>
<reference evidence="17" key="2">
    <citation type="submission" date="2025-09" db="UniProtKB">
        <authorList>
            <consortium name="Ensembl"/>
        </authorList>
    </citation>
    <scope>IDENTIFICATION</scope>
</reference>
<evidence type="ECO:0000256" key="6">
    <source>
        <dbReference type="ARBA" id="ARBA00022670"/>
    </source>
</evidence>
<evidence type="ECO:0000256" key="10">
    <source>
        <dbReference type="ARBA" id="ARBA00023145"/>
    </source>
</evidence>
<dbReference type="FunFam" id="2.40.70.10:FF:000042">
    <property type="entry name" value="Cathepsin D"/>
    <property type="match status" value="1"/>
</dbReference>
<dbReference type="Gene3D" id="2.40.70.10">
    <property type="entry name" value="Acid Proteases"/>
    <property type="match status" value="2"/>
</dbReference>
<dbReference type="Proteomes" id="UP000694389">
    <property type="component" value="Unassembled WGS sequence"/>
</dbReference>
<dbReference type="Ensembl" id="ENSDLAT00005026768.2">
    <property type="protein sequence ID" value="ENSDLAP00005025052.1"/>
    <property type="gene ID" value="ENSDLAG00005011385.2"/>
</dbReference>
<dbReference type="InterPro" id="IPR021109">
    <property type="entry name" value="Peptidase_aspartic_dom_sf"/>
</dbReference>
<gene>
    <name evidence="17" type="primary">ren</name>
</gene>
<evidence type="ECO:0000313" key="18">
    <source>
        <dbReference type="Proteomes" id="UP000694389"/>
    </source>
</evidence>
<dbReference type="FunFam" id="2.40.70.10:FF:000032">
    <property type="entry name" value="renin"/>
    <property type="match status" value="1"/>
</dbReference>
<dbReference type="EC" id="3.4.23.15" evidence="4"/>
<keyword evidence="9 15" id="KW-0378">Hydrolase</keyword>
<feature type="domain" description="Peptidase A1" evidence="16">
    <location>
        <begin position="171"/>
        <end position="486"/>
    </location>
</feature>
<dbReference type="PROSITE" id="PS00141">
    <property type="entry name" value="ASP_PROTEASE"/>
    <property type="match status" value="2"/>
</dbReference>
<dbReference type="GeneTree" id="ENSGT00940000157898"/>
<keyword evidence="10" id="KW-0865">Zymogen</keyword>
<evidence type="ECO:0000256" key="5">
    <source>
        <dbReference type="ARBA" id="ARBA00022525"/>
    </source>
</evidence>
<dbReference type="GO" id="GO:0002003">
    <property type="term" value="P:angiotensin maturation"/>
    <property type="evidence" value="ECO:0007669"/>
    <property type="project" value="TreeGrafter"/>
</dbReference>